<organism evidence="2">
    <name type="scientific">Arion vulgaris</name>
    <dbReference type="NCBI Taxonomy" id="1028688"/>
    <lineage>
        <taxon>Eukaryota</taxon>
        <taxon>Metazoa</taxon>
        <taxon>Spiralia</taxon>
        <taxon>Lophotrochozoa</taxon>
        <taxon>Mollusca</taxon>
        <taxon>Gastropoda</taxon>
        <taxon>Heterobranchia</taxon>
        <taxon>Euthyneura</taxon>
        <taxon>Panpulmonata</taxon>
        <taxon>Eupulmonata</taxon>
        <taxon>Stylommatophora</taxon>
        <taxon>Helicina</taxon>
        <taxon>Arionoidea</taxon>
        <taxon>Arionidae</taxon>
        <taxon>Arion</taxon>
    </lineage>
</organism>
<sequence length="87" mass="9557">LPISYGIAAWSSTSNKQFANVCSSQNQAARIITGAMKNYQGDGDNHRSPTNGRPQGQKSFDIVGNPRHTKKNGRKKSAKEKRPQKNT</sequence>
<evidence type="ECO:0000313" key="2">
    <source>
        <dbReference type="EMBL" id="CEK77118.1"/>
    </source>
</evidence>
<reference evidence="2" key="1">
    <citation type="submission" date="2014-12" db="EMBL/GenBank/DDBJ databases">
        <title>Insight into the proteome of Arion vulgaris.</title>
        <authorList>
            <person name="Aradska J."/>
            <person name="Bulat T."/>
            <person name="Smidak R."/>
            <person name="Sarate P."/>
            <person name="Gangsoo J."/>
            <person name="Sialana F."/>
            <person name="Bilban M."/>
            <person name="Lubec G."/>
        </authorList>
    </citation>
    <scope>NUCLEOTIDE SEQUENCE</scope>
    <source>
        <tissue evidence="2">Skin</tissue>
    </source>
</reference>
<feature type="compositionally biased region" description="Polar residues" evidence="1">
    <location>
        <begin position="48"/>
        <end position="58"/>
    </location>
</feature>
<feature type="non-terminal residue" evidence="2">
    <location>
        <position position="1"/>
    </location>
</feature>
<name>A0A0B7A8L7_9EUPU</name>
<feature type="compositionally biased region" description="Basic residues" evidence="1">
    <location>
        <begin position="67"/>
        <end position="79"/>
    </location>
</feature>
<accession>A0A0B7A8L7</accession>
<proteinExistence type="predicted"/>
<protein>
    <submittedName>
        <fullName evidence="2">Uncharacterized protein</fullName>
    </submittedName>
</protein>
<gene>
    <name evidence="2" type="primary">ORF103116</name>
</gene>
<feature type="region of interest" description="Disordered" evidence="1">
    <location>
        <begin position="36"/>
        <end position="87"/>
    </location>
</feature>
<evidence type="ECO:0000256" key="1">
    <source>
        <dbReference type="SAM" id="MobiDB-lite"/>
    </source>
</evidence>
<dbReference type="EMBL" id="HACG01030253">
    <property type="protein sequence ID" value="CEK77118.1"/>
    <property type="molecule type" value="Transcribed_RNA"/>
</dbReference>
<dbReference type="AlphaFoldDB" id="A0A0B7A8L7"/>